<sequence length="201" mass="22842">MPDIEFTETGALKLLQNLKPYKAQGPDNIHPRILKELAVEIAPSLTLIFRKSYETGENPTDWLKTNVSPIFKNGQKYLTSNYRPISLTCIAFKLMEHILVSNIMKHAQSHNILYDLQHGFRSSVSCETQLIQFTHDLVTNMQSAAQTDVIVMDFSKAFDKVSHAKLIDKLHHYGIQGKANSWVKAFLTDISQSNNRGRDLL</sequence>
<protein>
    <recommendedName>
        <fullName evidence="1">Reverse transcriptase domain-containing protein</fullName>
    </recommendedName>
</protein>
<name>A0AAD9KVL2_RIDPI</name>
<dbReference type="Proteomes" id="UP001209878">
    <property type="component" value="Unassembled WGS sequence"/>
</dbReference>
<reference evidence="2" key="1">
    <citation type="journal article" date="2023" name="Mol. Biol. Evol.">
        <title>Third-Generation Sequencing Reveals the Adaptive Role of the Epigenome in Three Deep-Sea Polychaetes.</title>
        <authorList>
            <person name="Perez M."/>
            <person name="Aroh O."/>
            <person name="Sun Y."/>
            <person name="Lan Y."/>
            <person name="Juniper S.K."/>
            <person name="Young C.R."/>
            <person name="Angers B."/>
            <person name="Qian P.Y."/>
        </authorList>
    </citation>
    <scope>NUCLEOTIDE SEQUENCE</scope>
    <source>
        <strain evidence="2">R07B-5</strain>
    </source>
</reference>
<keyword evidence="3" id="KW-1185">Reference proteome</keyword>
<feature type="domain" description="Reverse transcriptase" evidence="1">
    <location>
        <begin position="73"/>
        <end position="195"/>
    </location>
</feature>
<dbReference type="InterPro" id="IPR043502">
    <property type="entry name" value="DNA/RNA_pol_sf"/>
</dbReference>
<dbReference type="AlphaFoldDB" id="A0AAD9KVL2"/>
<organism evidence="2 3">
    <name type="scientific">Ridgeia piscesae</name>
    <name type="common">Tubeworm</name>
    <dbReference type="NCBI Taxonomy" id="27915"/>
    <lineage>
        <taxon>Eukaryota</taxon>
        <taxon>Metazoa</taxon>
        <taxon>Spiralia</taxon>
        <taxon>Lophotrochozoa</taxon>
        <taxon>Annelida</taxon>
        <taxon>Polychaeta</taxon>
        <taxon>Sedentaria</taxon>
        <taxon>Canalipalpata</taxon>
        <taxon>Sabellida</taxon>
        <taxon>Siboglinidae</taxon>
        <taxon>Ridgeia</taxon>
    </lineage>
</organism>
<dbReference type="InterPro" id="IPR000477">
    <property type="entry name" value="RT_dom"/>
</dbReference>
<evidence type="ECO:0000313" key="3">
    <source>
        <dbReference type="Proteomes" id="UP001209878"/>
    </source>
</evidence>
<comment type="caution">
    <text evidence="2">The sequence shown here is derived from an EMBL/GenBank/DDBJ whole genome shotgun (WGS) entry which is preliminary data.</text>
</comment>
<dbReference type="SUPFAM" id="SSF56672">
    <property type="entry name" value="DNA/RNA polymerases"/>
    <property type="match status" value="1"/>
</dbReference>
<evidence type="ECO:0000259" key="1">
    <source>
        <dbReference type="Pfam" id="PF00078"/>
    </source>
</evidence>
<gene>
    <name evidence="2" type="ORF">NP493_542g01012</name>
</gene>
<dbReference type="EMBL" id="JAODUO010000542">
    <property type="protein sequence ID" value="KAK2178474.1"/>
    <property type="molecule type" value="Genomic_DNA"/>
</dbReference>
<dbReference type="PANTHER" id="PTHR33332">
    <property type="entry name" value="REVERSE TRANSCRIPTASE DOMAIN-CONTAINING PROTEIN"/>
    <property type="match status" value="1"/>
</dbReference>
<evidence type="ECO:0000313" key="2">
    <source>
        <dbReference type="EMBL" id="KAK2178474.1"/>
    </source>
</evidence>
<accession>A0AAD9KVL2</accession>
<proteinExistence type="predicted"/>
<dbReference type="Pfam" id="PF00078">
    <property type="entry name" value="RVT_1"/>
    <property type="match status" value="1"/>
</dbReference>